<keyword evidence="3" id="KW-1185">Reference proteome</keyword>
<dbReference type="EMBL" id="BGPR01090679">
    <property type="protein sequence ID" value="GBM20250.1"/>
    <property type="molecule type" value="Genomic_DNA"/>
</dbReference>
<feature type="region of interest" description="Disordered" evidence="1">
    <location>
        <begin position="1"/>
        <end position="31"/>
    </location>
</feature>
<gene>
    <name evidence="2" type="ORF">AVEN_265992_1</name>
</gene>
<evidence type="ECO:0000313" key="3">
    <source>
        <dbReference type="Proteomes" id="UP000499080"/>
    </source>
</evidence>
<evidence type="ECO:0000256" key="1">
    <source>
        <dbReference type="SAM" id="MobiDB-lite"/>
    </source>
</evidence>
<feature type="non-terminal residue" evidence="2">
    <location>
        <position position="60"/>
    </location>
</feature>
<accession>A0A4Y2DTR3</accession>
<dbReference type="Proteomes" id="UP000499080">
    <property type="component" value="Unassembled WGS sequence"/>
</dbReference>
<proteinExistence type="predicted"/>
<organism evidence="2 3">
    <name type="scientific">Araneus ventricosus</name>
    <name type="common">Orbweaver spider</name>
    <name type="synonym">Epeira ventricosa</name>
    <dbReference type="NCBI Taxonomy" id="182803"/>
    <lineage>
        <taxon>Eukaryota</taxon>
        <taxon>Metazoa</taxon>
        <taxon>Ecdysozoa</taxon>
        <taxon>Arthropoda</taxon>
        <taxon>Chelicerata</taxon>
        <taxon>Arachnida</taxon>
        <taxon>Araneae</taxon>
        <taxon>Araneomorphae</taxon>
        <taxon>Entelegynae</taxon>
        <taxon>Araneoidea</taxon>
        <taxon>Araneidae</taxon>
        <taxon>Araneus</taxon>
    </lineage>
</organism>
<sequence length="60" mass="7323">MPPKPQNIGRCPKQPRENVKKDEMKQKKKQHNDMKEIDYICHIYMLLNHHNNTKHEMKQV</sequence>
<comment type="caution">
    <text evidence="2">The sequence shown here is derived from an EMBL/GenBank/DDBJ whole genome shotgun (WGS) entry which is preliminary data.</text>
</comment>
<evidence type="ECO:0000313" key="2">
    <source>
        <dbReference type="EMBL" id="GBM20250.1"/>
    </source>
</evidence>
<feature type="compositionally biased region" description="Basic and acidic residues" evidence="1">
    <location>
        <begin position="14"/>
        <end position="31"/>
    </location>
</feature>
<dbReference type="AlphaFoldDB" id="A0A4Y2DTR3"/>
<name>A0A4Y2DTR3_ARAVE</name>
<reference evidence="2 3" key="1">
    <citation type="journal article" date="2019" name="Sci. Rep.">
        <title>Orb-weaving spider Araneus ventricosus genome elucidates the spidroin gene catalogue.</title>
        <authorList>
            <person name="Kono N."/>
            <person name="Nakamura H."/>
            <person name="Ohtoshi R."/>
            <person name="Moran D.A.P."/>
            <person name="Shinohara A."/>
            <person name="Yoshida Y."/>
            <person name="Fujiwara M."/>
            <person name="Mori M."/>
            <person name="Tomita M."/>
            <person name="Arakawa K."/>
        </authorList>
    </citation>
    <scope>NUCLEOTIDE SEQUENCE [LARGE SCALE GENOMIC DNA]</scope>
</reference>
<protein>
    <submittedName>
        <fullName evidence="2">Uncharacterized protein</fullName>
    </submittedName>
</protein>